<keyword evidence="3" id="KW-1185">Reference proteome</keyword>
<dbReference type="Proteomes" id="UP000253383">
    <property type="component" value="Unassembled WGS sequence"/>
</dbReference>
<dbReference type="GO" id="GO:0009231">
    <property type="term" value="P:riboflavin biosynthetic process"/>
    <property type="evidence" value="ECO:0007669"/>
    <property type="project" value="InterPro"/>
</dbReference>
<gene>
    <name evidence="2" type="ORF">DUE52_28655</name>
</gene>
<dbReference type="OrthoDB" id="195113at2"/>
<dbReference type="InterPro" id="IPR024072">
    <property type="entry name" value="DHFR-like_dom_sf"/>
</dbReference>
<reference evidence="2 3" key="1">
    <citation type="submission" date="2018-07" db="EMBL/GenBank/DDBJ databases">
        <title>Genome analysis of Larkinella rosea.</title>
        <authorList>
            <person name="Zhou Z."/>
            <person name="Wang G."/>
        </authorList>
    </citation>
    <scope>NUCLEOTIDE SEQUENCE [LARGE SCALE GENOMIC DNA]</scope>
    <source>
        <strain evidence="3">zzj9</strain>
    </source>
</reference>
<organism evidence="2 3">
    <name type="scientific">Larkinella punicea</name>
    <dbReference type="NCBI Taxonomy" id="2315727"/>
    <lineage>
        <taxon>Bacteria</taxon>
        <taxon>Pseudomonadati</taxon>
        <taxon>Bacteroidota</taxon>
        <taxon>Cytophagia</taxon>
        <taxon>Cytophagales</taxon>
        <taxon>Spirosomataceae</taxon>
        <taxon>Larkinella</taxon>
    </lineage>
</organism>
<dbReference type="GO" id="GO:0008703">
    <property type="term" value="F:5-amino-6-(5-phosphoribosylamino)uracil reductase activity"/>
    <property type="evidence" value="ECO:0007669"/>
    <property type="project" value="InterPro"/>
</dbReference>
<evidence type="ECO:0000259" key="1">
    <source>
        <dbReference type="Pfam" id="PF01872"/>
    </source>
</evidence>
<dbReference type="PANTHER" id="PTHR38011:SF11">
    <property type="entry name" value="2,5-DIAMINO-6-RIBOSYLAMINO-4(3H)-PYRIMIDINONE 5'-PHOSPHATE REDUCTASE"/>
    <property type="match status" value="1"/>
</dbReference>
<evidence type="ECO:0000313" key="3">
    <source>
        <dbReference type="Proteomes" id="UP000253383"/>
    </source>
</evidence>
<dbReference type="Pfam" id="PF01872">
    <property type="entry name" value="RibD_C"/>
    <property type="match status" value="1"/>
</dbReference>
<dbReference type="AlphaFoldDB" id="A0A368JFU9"/>
<dbReference type="EMBL" id="QOWE01000031">
    <property type="protein sequence ID" value="RCR66135.1"/>
    <property type="molecule type" value="Genomic_DNA"/>
</dbReference>
<dbReference type="Gene3D" id="3.40.430.10">
    <property type="entry name" value="Dihydrofolate Reductase, subunit A"/>
    <property type="match status" value="1"/>
</dbReference>
<name>A0A368JFU9_9BACT</name>
<dbReference type="SUPFAM" id="SSF53597">
    <property type="entry name" value="Dihydrofolate reductase-like"/>
    <property type="match status" value="1"/>
</dbReference>
<dbReference type="InterPro" id="IPR002734">
    <property type="entry name" value="RibDG_C"/>
</dbReference>
<evidence type="ECO:0000313" key="2">
    <source>
        <dbReference type="EMBL" id="RCR66135.1"/>
    </source>
</evidence>
<dbReference type="RefSeq" id="WP_114409527.1">
    <property type="nucleotide sequence ID" value="NZ_QOWE01000031.1"/>
</dbReference>
<sequence length="190" mass="21212">MRKLKLQVQMTVDGFIAGPTGEMDCMTFNWDDELKTYVGALTDPIDCIVLGRKLAEGFIPYWGSVAENPDNPEVSAGRKFTDTHKVVFTKTLEKSEWKNTVLAKNDLVDEINALKKQDGQDIMAYGGATFVSSLIQHNLIDEYHLFINPAAIGNGMPIFKELEGRQNLKLVKSTAFDCGIVVLHYEPKRG</sequence>
<proteinExistence type="predicted"/>
<accession>A0A368JFU9</accession>
<feature type="domain" description="Bacterial bifunctional deaminase-reductase C-terminal" evidence="1">
    <location>
        <begin position="3"/>
        <end position="182"/>
    </location>
</feature>
<comment type="caution">
    <text evidence="2">The sequence shown here is derived from an EMBL/GenBank/DDBJ whole genome shotgun (WGS) entry which is preliminary data.</text>
</comment>
<dbReference type="PANTHER" id="PTHR38011">
    <property type="entry name" value="DIHYDROFOLATE REDUCTASE FAMILY PROTEIN (AFU_ORTHOLOGUE AFUA_8G06820)"/>
    <property type="match status" value="1"/>
</dbReference>
<dbReference type="InterPro" id="IPR050765">
    <property type="entry name" value="Riboflavin_Biosynth_HTPR"/>
</dbReference>
<protein>
    <submittedName>
        <fullName evidence="2">Dihydrofolate reductase</fullName>
    </submittedName>
</protein>